<dbReference type="EMBL" id="APPN01000080">
    <property type="protein sequence ID" value="ENV32195.1"/>
    <property type="molecule type" value="Genomic_DNA"/>
</dbReference>
<dbReference type="HOGENOM" id="CLU_2713172_0_0_6"/>
<evidence type="ECO:0000256" key="1">
    <source>
        <dbReference type="SAM" id="Phobius"/>
    </source>
</evidence>
<sequence>MQIESFQWYAFLIVGYVSLFSLVFALLILINPSIFHIIKYCKNVNRKTSLYFFILAVILFFLANLLIPADFP</sequence>
<comment type="caution">
    <text evidence="2">The sequence shown here is derived from an EMBL/GenBank/DDBJ whole genome shotgun (WGS) entry which is preliminary data.</text>
</comment>
<feature type="transmembrane region" description="Helical" evidence="1">
    <location>
        <begin position="50"/>
        <end position="69"/>
    </location>
</feature>
<evidence type="ECO:0000313" key="3">
    <source>
        <dbReference type="Proteomes" id="UP000013117"/>
    </source>
</evidence>
<gene>
    <name evidence="2" type="ORF">F960_03583</name>
</gene>
<keyword evidence="1" id="KW-1133">Transmembrane helix</keyword>
<keyword evidence="3" id="KW-1185">Reference proteome</keyword>
<accession>N8ZL19</accession>
<feature type="transmembrane region" description="Helical" evidence="1">
    <location>
        <begin position="6"/>
        <end position="30"/>
    </location>
</feature>
<dbReference type="STRING" id="202952.GCA_000747725_03412"/>
<reference evidence="2 3" key="1">
    <citation type="submission" date="2013-02" db="EMBL/GenBank/DDBJ databases">
        <title>The Genome Sequence of Acinetobacter gerneri CIP 107464.</title>
        <authorList>
            <consortium name="The Broad Institute Genome Sequencing Platform"/>
            <consortium name="The Broad Institute Genome Sequencing Center for Infectious Disease"/>
            <person name="Cerqueira G."/>
            <person name="Feldgarden M."/>
            <person name="Courvalin P."/>
            <person name="Perichon B."/>
            <person name="Grillot-Courvalin C."/>
            <person name="Clermont D."/>
            <person name="Rocha E."/>
            <person name="Yoon E.-J."/>
            <person name="Nemec A."/>
            <person name="Walker B."/>
            <person name="Young S.K."/>
            <person name="Zeng Q."/>
            <person name="Gargeya S."/>
            <person name="Fitzgerald M."/>
            <person name="Haas B."/>
            <person name="Abouelleil A."/>
            <person name="Alvarado L."/>
            <person name="Arachchi H.M."/>
            <person name="Berlin A.M."/>
            <person name="Chapman S.B."/>
            <person name="Dewar J."/>
            <person name="Goldberg J."/>
            <person name="Griggs A."/>
            <person name="Gujja S."/>
            <person name="Hansen M."/>
            <person name="Howarth C."/>
            <person name="Imamovic A."/>
            <person name="Larimer J."/>
            <person name="McCowan C."/>
            <person name="Murphy C."/>
            <person name="Neiman D."/>
            <person name="Pearson M."/>
            <person name="Priest M."/>
            <person name="Roberts A."/>
            <person name="Saif S."/>
            <person name="Shea T."/>
            <person name="Sisk P."/>
            <person name="Sykes S."/>
            <person name="Wortman J."/>
            <person name="Nusbaum C."/>
            <person name="Birren B."/>
        </authorList>
    </citation>
    <scope>NUCLEOTIDE SEQUENCE [LARGE SCALE GENOMIC DNA]</scope>
    <source>
        <strain evidence="2 3">CIP 107464</strain>
    </source>
</reference>
<name>N8ZL19_9GAMM</name>
<organism evidence="2 3">
    <name type="scientific">Acinetobacter gerneri DSM 14967 = CIP 107464 = MTCC 9824</name>
    <dbReference type="NCBI Taxonomy" id="1120926"/>
    <lineage>
        <taxon>Bacteria</taxon>
        <taxon>Pseudomonadati</taxon>
        <taxon>Pseudomonadota</taxon>
        <taxon>Gammaproteobacteria</taxon>
        <taxon>Moraxellales</taxon>
        <taxon>Moraxellaceae</taxon>
        <taxon>Acinetobacter</taxon>
    </lineage>
</organism>
<keyword evidence="1" id="KW-0472">Membrane</keyword>
<keyword evidence="1" id="KW-0812">Transmembrane</keyword>
<dbReference type="AlphaFoldDB" id="N8ZL19"/>
<protein>
    <submittedName>
        <fullName evidence="2">Uncharacterized protein</fullName>
    </submittedName>
</protein>
<evidence type="ECO:0000313" key="2">
    <source>
        <dbReference type="EMBL" id="ENV32195.1"/>
    </source>
</evidence>
<proteinExistence type="predicted"/>
<dbReference type="Proteomes" id="UP000013117">
    <property type="component" value="Unassembled WGS sequence"/>
</dbReference>